<evidence type="ECO:0000256" key="3">
    <source>
        <dbReference type="ARBA" id="ARBA00009736"/>
    </source>
</evidence>
<dbReference type="EMBL" id="MGKW01000001">
    <property type="protein sequence ID" value="OGN34993.1"/>
    <property type="molecule type" value="Genomic_DNA"/>
</dbReference>
<evidence type="ECO:0000256" key="4">
    <source>
        <dbReference type="ARBA" id="ARBA00011738"/>
    </source>
</evidence>
<feature type="binding site" evidence="11">
    <location>
        <position position="139"/>
    </location>
    <ligand>
        <name>alpha-D-mannose 1-phosphate</name>
        <dbReference type="ChEBI" id="CHEBI:58409"/>
    </ligand>
</feature>
<dbReference type="InterPro" id="IPR005002">
    <property type="entry name" value="PMM"/>
</dbReference>
<feature type="binding site" evidence="12">
    <location>
        <position position="23"/>
    </location>
    <ligand>
        <name>Mg(2+)</name>
        <dbReference type="ChEBI" id="CHEBI:18420"/>
        <label>1</label>
    </ligand>
</feature>
<dbReference type="Gene3D" id="3.40.50.1000">
    <property type="entry name" value="HAD superfamily/HAD-like"/>
    <property type="match status" value="1"/>
</dbReference>
<evidence type="ECO:0000313" key="14">
    <source>
        <dbReference type="Proteomes" id="UP000178155"/>
    </source>
</evidence>
<dbReference type="GO" id="GO:0004615">
    <property type="term" value="F:phosphomannomutase activity"/>
    <property type="evidence" value="ECO:0007669"/>
    <property type="project" value="UniProtKB-EC"/>
</dbReference>
<dbReference type="PANTHER" id="PTHR10466">
    <property type="entry name" value="PHOSPHOMANNOMUTASE"/>
    <property type="match status" value="1"/>
</dbReference>
<keyword evidence="8 12" id="KW-0460">Magnesium</keyword>
<feature type="binding site" evidence="11">
    <location>
        <position position="191"/>
    </location>
    <ligand>
        <name>alpha-D-mannose 1-phosphate</name>
        <dbReference type="ChEBI" id="CHEBI:58409"/>
    </ligand>
</feature>
<evidence type="ECO:0000256" key="7">
    <source>
        <dbReference type="ARBA" id="ARBA00022723"/>
    </source>
</evidence>
<feature type="binding site" evidence="11">
    <location>
        <position position="193"/>
    </location>
    <ligand>
        <name>alpha-D-mannose 1-phosphate</name>
        <dbReference type="ChEBI" id="CHEBI:58409"/>
    </ligand>
</feature>
<evidence type="ECO:0000256" key="1">
    <source>
        <dbReference type="ARBA" id="ARBA00004496"/>
    </source>
</evidence>
<protein>
    <recommendedName>
        <fullName evidence="5">phosphomannomutase</fullName>
        <ecNumber evidence="5">5.4.2.8</ecNumber>
    </recommendedName>
</protein>
<gene>
    <name evidence="13" type="ORF">A3I39_01575</name>
</gene>
<comment type="subcellular location">
    <subcellularLocation>
        <location evidence="1">Cytoplasm</location>
    </subcellularLocation>
</comment>
<sequence>MKNLITKIEEVHKDKKVIVFDLDGTLAESKMLVDAEMSGLLTELLKQRTVAVIGGQNFDGFKTHLLNQLPIGAARDNLFILPLNGASFYQHQGGQWRQDYSKELLAEEKEHIKDALEEVFKETGYVGPEYLYGEQVEDRGSQVTFSALGQEAPLEEKIKWSQEHHTEMIILAEKLQGKLPEMEVKIAGLTSMDVTPKGINKKFGLEQLANRLAIQTNEMLFVGDAFEPDGNDTPALASGALCFKVDSPADTKELLKYLLD</sequence>
<evidence type="ECO:0000256" key="11">
    <source>
        <dbReference type="PIRSR" id="PIRSR605002-2"/>
    </source>
</evidence>
<organism evidence="13 14">
    <name type="scientific">Candidatus Yanofskybacteria bacterium RIFCSPLOWO2_02_FULL_47_9b</name>
    <dbReference type="NCBI Taxonomy" id="1802708"/>
    <lineage>
        <taxon>Bacteria</taxon>
        <taxon>Candidatus Yanofskyibacteriota</taxon>
    </lineage>
</organism>
<keyword evidence="9" id="KW-0413">Isomerase</keyword>
<proteinExistence type="inferred from homology"/>
<dbReference type="InterPro" id="IPR006379">
    <property type="entry name" value="HAD-SF_hydro_IIB"/>
</dbReference>
<evidence type="ECO:0000256" key="12">
    <source>
        <dbReference type="PIRSR" id="PIRSR605002-3"/>
    </source>
</evidence>
<evidence type="ECO:0000256" key="8">
    <source>
        <dbReference type="ARBA" id="ARBA00022842"/>
    </source>
</evidence>
<dbReference type="NCBIfam" id="TIGR01484">
    <property type="entry name" value="HAD-SF-IIB"/>
    <property type="match status" value="1"/>
</dbReference>
<feature type="binding site" evidence="12">
    <location>
        <position position="21"/>
    </location>
    <ligand>
        <name>Mg(2+)</name>
        <dbReference type="ChEBI" id="CHEBI:18420"/>
        <label>1</label>
    </ligand>
</feature>
<dbReference type="PANTHER" id="PTHR10466:SF0">
    <property type="entry name" value="PHOSPHOMANNOMUTASE"/>
    <property type="match status" value="1"/>
</dbReference>
<dbReference type="InterPro" id="IPR036412">
    <property type="entry name" value="HAD-like_sf"/>
</dbReference>
<dbReference type="InterPro" id="IPR043169">
    <property type="entry name" value="PMM_cap"/>
</dbReference>
<accession>A0A1F8HBK0</accession>
<feature type="active site" description="Proton donor/acceptor" evidence="10">
    <location>
        <position position="23"/>
    </location>
</feature>
<comment type="subunit">
    <text evidence="4">Homodimer.</text>
</comment>
<keyword evidence="7 12" id="KW-0479">Metal-binding</keyword>
<evidence type="ECO:0000256" key="2">
    <source>
        <dbReference type="ARBA" id="ARBA00004699"/>
    </source>
</evidence>
<evidence type="ECO:0000256" key="10">
    <source>
        <dbReference type="PIRSR" id="PIRSR605002-1"/>
    </source>
</evidence>
<evidence type="ECO:0000256" key="5">
    <source>
        <dbReference type="ARBA" id="ARBA00012730"/>
    </source>
</evidence>
<comment type="pathway">
    <text evidence="2">Nucleotide-sugar biosynthesis; GDP-alpha-D-mannose biosynthesis; alpha-D-mannose 1-phosphate from D-fructose 6-phosphate: step 2/2.</text>
</comment>
<feature type="active site" description="Proton donor/acceptor" evidence="10">
    <location>
        <position position="21"/>
    </location>
</feature>
<dbReference type="Proteomes" id="UP000178155">
    <property type="component" value="Unassembled WGS sequence"/>
</dbReference>
<dbReference type="SUPFAM" id="SSF56784">
    <property type="entry name" value="HAD-like"/>
    <property type="match status" value="1"/>
</dbReference>
<feature type="binding site" evidence="12">
    <location>
        <position position="224"/>
    </location>
    <ligand>
        <name>Mg(2+)</name>
        <dbReference type="ChEBI" id="CHEBI:18420"/>
        <label>1</label>
    </ligand>
</feature>
<dbReference type="Gene3D" id="3.30.1240.20">
    <property type="match status" value="1"/>
</dbReference>
<dbReference type="UniPathway" id="UPA00126">
    <property type="reaction ID" value="UER00424"/>
</dbReference>
<dbReference type="EC" id="5.4.2.8" evidence="5"/>
<evidence type="ECO:0000256" key="6">
    <source>
        <dbReference type="ARBA" id="ARBA00022490"/>
    </source>
</evidence>
<evidence type="ECO:0000256" key="9">
    <source>
        <dbReference type="ARBA" id="ARBA00023235"/>
    </source>
</evidence>
<dbReference type="GO" id="GO:0006013">
    <property type="term" value="P:mannose metabolic process"/>
    <property type="evidence" value="ECO:0007669"/>
    <property type="project" value="TreeGrafter"/>
</dbReference>
<dbReference type="GO" id="GO:0009298">
    <property type="term" value="P:GDP-mannose biosynthetic process"/>
    <property type="evidence" value="ECO:0007669"/>
    <property type="project" value="UniProtKB-UniPathway"/>
</dbReference>
<dbReference type="GO" id="GO:0046872">
    <property type="term" value="F:metal ion binding"/>
    <property type="evidence" value="ECO:0007669"/>
    <property type="project" value="UniProtKB-KW"/>
</dbReference>
<evidence type="ECO:0000313" key="13">
    <source>
        <dbReference type="EMBL" id="OGN34993.1"/>
    </source>
</evidence>
<reference evidence="13 14" key="1">
    <citation type="journal article" date="2016" name="Nat. Commun.">
        <title>Thousands of microbial genomes shed light on interconnected biogeochemical processes in an aquifer system.</title>
        <authorList>
            <person name="Anantharaman K."/>
            <person name="Brown C.T."/>
            <person name="Hug L.A."/>
            <person name="Sharon I."/>
            <person name="Castelle C.J."/>
            <person name="Probst A.J."/>
            <person name="Thomas B.C."/>
            <person name="Singh A."/>
            <person name="Wilkins M.J."/>
            <person name="Karaoz U."/>
            <person name="Brodie E.L."/>
            <person name="Williams K.H."/>
            <person name="Hubbard S.S."/>
            <person name="Banfield J.F."/>
        </authorList>
    </citation>
    <scope>NUCLEOTIDE SEQUENCE [LARGE SCALE GENOMIC DNA]</scope>
</reference>
<comment type="caution">
    <text evidence="13">The sequence shown here is derived from an EMBL/GenBank/DDBJ whole genome shotgun (WGS) entry which is preliminary data.</text>
</comment>
<comment type="cofactor">
    <cofactor evidence="12">
        <name>Mg(2+)</name>
        <dbReference type="ChEBI" id="CHEBI:18420"/>
    </cofactor>
</comment>
<dbReference type="GO" id="GO:0006487">
    <property type="term" value="P:protein N-linked glycosylation"/>
    <property type="evidence" value="ECO:0007669"/>
    <property type="project" value="TreeGrafter"/>
</dbReference>
<name>A0A1F8HBK0_9BACT</name>
<keyword evidence="6" id="KW-0963">Cytoplasm</keyword>
<dbReference type="GO" id="GO:0005829">
    <property type="term" value="C:cytosol"/>
    <property type="evidence" value="ECO:0007669"/>
    <property type="project" value="TreeGrafter"/>
</dbReference>
<dbReference type="Pfam" id="PF03332">
    <property type="entry name" value="PMM"/>
    <property type="match status" value="1"/>
</dbReference>
<dbReference type="AlphaFoldDB" id="A0A1F8HBK0"/>
<dbReference type="GO" id="GO:0016791">
    <property type="term" value="F:phosphatase activity"/>
    <property type="evidence" value="ECO:0007669"/>
    <property type="project" value="UniProtKB-ARBA"/>
</dbReference>
<dbReference type="InterPro" id="IPR023214">
    <property type="entry name" value="HAD_sf"/>
</dbReference>
<comment type="similarity">
    <text evidence="3">Belongs to the eukaryotic PMM family.</text>
</comment>